<evidence type="ECO:0000313" key="4">
    <source>
        <dbReference type="EMBL" id="GAI56470.1"/>
    </source>
</evidence>
<dbReference type="PANTHER" id="PTHR32325:SF4">
    <property type="entry name" value="TRYPTOPHANASE"/>
    <property type="match status" value="1"/>
</dbReference>
<reference evidence="4" key="1">
    <citation type="journal article" date="2014" name="Front. Microbiol.">
        <title>High frequency of phylogenetically diverse reductive dehalogenase-homologous genes in deep subseafloor sedimentary metagenomes.</title>
        <authorList>
            <person name="Kawai M."/>
            <person name="Futagami T."/>
            <person name="Toyoda A."/>
            <person name="Takaki Y."/>
            <person name="Nishi S."/>
            <person name="Hori S."/>
            <person name="Arai W."/>
            <person name="Tsubouchi T."/>
            <person name="Morono Y."/>
            <person name="Uchiyama I."/>
            <person name="Ito T."/>
            <person name="Fujiyama A."/>
            <person name="Inagaki F."/>
            <person name="Takami H."/>
        </authorList>
    </citation>
    <scope>NUCLEOTIDE SEQUENCE</scope>
    <source>
        <strain evidence="4">Expedition CK06-06</strain>
    </source>
</reference>
<name>X1R056_9ZZZZ</name>
<gene>
    <name evidence="4" type="ORF">S06H3_55196</name>
</gene>
<dbReference type="GO" id="GO:0016829">
    <property type="term" value="F:lyase activity"/>
    <property type="evidence" value="ECO:0007669"/>
    <property type="project" value="InterPro"/>
</dbReference>
<evidence type="ECO:0000256" key="2">
    <source>
        <dbReference type="ARBA" id="ARBA00022898"/>
    </source>
</evidence>
<keyword evidence="2" id="KW-0663">Pyridoxal phosphate</keyword>
<comment type="caution">
    <text evidence="4">The sequence shown here is derived from an EMBL/GenBank/DDBJ whole genome shotgun (WGS) entry which is preliminary data.</text>
</comment>
<dbReference type="AlphaFoldDB" id="X1R056"/>
<organism evidence="4">
    <name type="scientific">marine sediment metagenome</name>
    <dbReference type="NCBI Taxonomy" id="412755"/>
    <lineage>
        <taxon>unclassified sequences</taxon>
        <taxon>metagenomes</taxon>
        <taxon>ecological metagenomes</taxon>
    </lineage>
</organism>
<comment type="cofactor">
    <cofactor evidence="1">
        <name>pyridoxal 5'-phosphate</name>
        <dbReference type="ChEBI" id="CHEBI:597326"/>
    </cofactor>
</comment>
<protein>
    <recommendedName>
        <fullName evidence="3">Aromatic amino acid beta-eliminating lyase/threonine aldolase domain-containing protein</fullName>
    </recommendedName>
</protein>
<dbReference type="GO" id="GO:0006520">
    <property type="term" value="P:amino acid metabolic process"/>
    <property type="evidence" value="ECO:0007669"/>
    <property type="project" value="InterPro"/>
</dbReference>
<dbReference type="PANTHER" id="PTHR32325">
    <property type="entry name" value="BETA-ELIMINATING LYASE-LIKE PROTEIN-RELATED"/>
    <property type="match status" value="1"/>
</dbReference>
<accession>X1R056</accession>
<dbReference type="EMBL" id="BARV01035362">
    <property type="protein sequence ID" value="GAI56470.1"/>
    <property type="molecule type" value="Genomic_DNA"/>
</dbReference>
<dbReference type="SUPFAM" id="SSF53383">
    <property type="entry name" value="PLP-dependent transferases"/>
    <property type="match status" value="1"/>
</dbReference>
<proteinExistence type="predicted"/>
<feature type="domain" description="Aromatic amino acid beta-eliminating lyase/threonine aldolase" evidence="3">
    <location>
        <begin position="10"/>
        <end position="164"/>
    </location>
</feature>
<evidence type="ECO:0000256" key="1">
    <source>
        <dbReference type="ARBA" id="ARBA00001933"/>
    </source>
</evidence>
<evidence type="ECO:0000259" key="3">
    <source>
        <dbReference type="Pfam" id="PF01212"/>
    </source>
</evidence>
<dbReference type="InterPro" id="IPR015424">
    <property type="entry name" value="PyrdxlP-dep_Trfase"/>
</dbReference>
<dbReference type="InterPro" id="IPR001597">
    <property type="entry name" value="ArAA_b-elim_lyase/Thr_aldolase"/>
</dbReference>
<sequence length="184" mass="20993">IMIHEGDYIPNNMHFDTTKAHITHKKGNAIDVVCDKAFNTTSEYPFKGNIDIDKLKNLIEGKGRDKIPLIMMTITCNSGGGQPASMENIKKVREIANEYHVPFFFDACRFAENAYFIKKRETGYEGKSIKEIVWEMMSYSDGCTFSGKKDALSNIGGFLALNDEKLYIFLYNSFKWSSSFKNHI</sequence>
<dbReference type="Gene3D" id="3.40.640.10">
    <property type="entry name" value="Type I PLP-dependent aspartate aminotransferase-like (Major domain)"/>
    <property type="match status" value="1"/>
</dbReference>
<dbReference type="InterPro" id="IPR015421">
    <property type="entry name" value="PyrdxlP-dep_Trfase_major"/>
</dbReference>
<feature type="non-terminal residue" evidence="4">
    <location>
        <position position="1"/>
    </location>
</feature>
<dbReference type="Pfam" id="PF01212">
    <property type="entry name" value="Beta_elim_lyase"/>
    <property type="match status" value="1"/>
</dbReference>